<accession>A0A165M8W6</accession>
<dbReference type="InParanoid" id="A0A165M8W6"/>
<evidence type="ECO:0000313" key="2">
    <source>
        <dbReference type="EMBL" id="KZV98924.1"/>
    </source>
</evidence>
<feature type="compositionally biased region" description="Low complexity" evidence="1">
    <location>
        <begin position="312"/>
        <end position="326"/>
    </location>
</feature>
<dbReference type="AlphaFoldDB" id="A0A165M8W6"/>
<evidence type="ECO:0000313" key="3">
    <source>
        <dbReference type="Proteomes" id="UP000077266"/>
    </source>
</evidence>
<feature type="compositionally biased region" description="Acidic residues" evidence="1">
    <location>
        <begin position="329"/>
        <end position="340"/>
    </location>
</feature>
<feature type="compositionally biased region" description="Basic and acidic residues" evidence="1">
    <location>
        <begin position="1"/>
        <end position="14"/>
    </location>
</feature>
<organism evidence="2 3">
    <name type="scientific">Exidia glandulosa HHB12029</name>
    <dbReference type="NCBI Taxonomy" id="1314781"/>
    <lineage>
        <taxon>Eukaryota</taxon>
        <taxon>Fungi</taxon>
        <taxon>Dikarya</taxon>
        <taxon>Basidiomycota</taxon>
        <taxon>Agaricomycotina</taxon>
        <taxon>Agaricomycetes</taxon>
        <taxon>Auriculariales</taxon>
        <taxon>Exidiaceae</taxon>
        <taxon>Exidia</taxon>
    </lineage>
</organism>
<feature type="compositionally biased region" description="Basic and acidic residues" evidence="1">
    <location>
        <begin position="269"/>
        <end position="280"/>
    </location>
</feature>
<feature type="region of interest" description="Disordered" evidence="1">
    <location>
        <begin position="1"/>
        <end position="48"/>
    </location>
</feature>
<dbReference type="Proteomes" id="UP000077266">
    <property type="component" value="Unassembled WGS sequence"/>
</dbReference>
<feature type="region of interest" description="Disordered" evidence="1">
    <location>
        <begin position="269"/>
        <end position="347"/>
    </location>
</feature>
<sequence>MASEDAAARNDALDKLTAGPTTTKAQRRQTAYYPLVNASNKPSKPFSRSAAKRESVLQLGSIEHLQHYFTKTGLTAPTNPLEKKSNKNLVPALGPALAHINPHALPTIVADFELPPSPMIPPPQRQAFAPFERTYEVDPEALKPGVLEDLAAVVRTWGLQESAAPDASDADDAPTPTQAAPQEEGRPEFNVLIALKVTTRAIRSVRNYILALPDEPAPRVPRPFRPGSLAHKAPLPPKKHVAKHGSGDVLVRKAALDVLTMLRELEETSRIPGTDKHEPVENDADSSFLGEGFRSLTPSSSGSGGHDERRASFGGSVSGSSRSFSVPVWEDDEDEEEEDDSPKREGWDERLVLGGGWLYRTDIKLNELEPQRGIVQHWLDIVDRIVFADAEKTKSPLPMTMTLTEEPEEEPEVQDRDLPNWARRHAFGDDFDGTSESVPPRMAITACSLVIERAYALIAALVPAQLLPLLPLDGGRAELLQALSSGQLLCVAYNIGVRKSKKPWGYIDSEAIHDIANETAEKVWLFRRIENLRLFAAALKLRYLVPLVAPGQNPPPGPEPPIVFDARVVARRDAGWEETLERVVRRWVDAVVAEKRAEV</sequence>
<keyword evidence="3" id="KW-1185">Reference proteome</keyword>
<feature type="region of interest" description="Disordered" evidence="1">
    <location>
        <begin position="162"/>
        <end position="186"/>
    </location>
</feature>
<proteinExistence type="predicted"/>
<name>A0A165M8W6_EXIGL</name>
<evidence type="ECO:0000256" key="1">
    <source>
        <dbReference type="SAM" id="MobiDB-lite"/>
    </source>
</evidence>
<protein>
    <submittedName>
        <fullName evidence="2">Uncharacterized protein</fullName>
    </submittedName>
</protein>
<dbReference type="EMBL" id="KV425914">
    <property type="protein sequence ID" value="KZV98924.1"/>
    <property type="molecule type" value="Genomic_DNA"/>
</dbReference>
<dbReference type="PANTHER" id="PTHR38702">
    <property type="entry name" value="CALPONIN-HOMOLOGY (CH) DOMAIN-CONTAINING PROTEIN"/>
    <property type="match status" value="1"/>
</dbReference>
<dbReference type="PANTHER" id="PTHR38702:SF1">
    <property type="entry name" value="CALPONIN-HOMOLOGY (CH) DOMAIN-CONTAINING PROTEIN"/>
    <property type="match status" value="1"/>
</dbReference>
<dbReference type="STRING" id="1314781.A0A165M8W6"/>
<feature type="compositionally biased region" description="Low complexity" evidence="1">
    <location>
        <begin position="162"/>
        <end position="182"/>
    </location>
</feature>
<feature type="region of interest" description="Disordered" evidence="1">
    <location>
        <begin position="214"/>
        <end position="245"/>
    </location>
</feature>
<reference evidence="2 3" key="1">
    <citation type="journal article" date="2016" name="Mol. Biol. Evol.">
        <title>Comparative Genomics of Early-Diverging Mushroom-Forming Fungi Provides Insights into the Origins of Lignocellulose Decay Capabilities.</title>
        <authorList>
            <person name="Nagy L.G."/>
            <person name="Riley R."/>
            <person name="Tritt A."/>
            <person name="Adam C."/>
            <person name="Daum C."/>
            <person name="Floudas D."/>
            <person name="Sun H."/>
            <person name="Yadav J.S."/>
            <person name="Pangilinan J."/>
            <person name="Larsson K.H."/>
            <person name="Matsuura K."/>
            <person name="Barry K."/>
            <person name="Labutti K."/>
            <person name="Kuo R."/>
            <person name="Ohm R.A."/>
            <person name="Bhattacharya S.S."/>
            <person name="Shirouzu T."/>
            <person name="Yoshinaga Y."/>
            <person name="Martin F.M."/>
            <person name="Grigoriev I.V."/>
            <person name="Hibbett D.S."/>
        </authorList>
    </citation>
    <scope>NUCLEOTIDE SEQUENCE [LARGE SCALE GENOMIC DNA]</scope>
    <source>
        <strain evidence="2 3">HHB12029</strain>
    </source>
</reference>
<dbReference type="OrthoDB" id="2534759at2759"/>
<gene>
    <name evidence="2" type="ORF">EXIGLDRAFT_746432</name>
</gene>